<dbReference type="Gene3D" id="3.90.226.10">
    <property type="entry name" value="2-enoyl-CoA Hydratase, Chain A, domain 1"/>
    <property type="match status" value="1"/>
</dbReference>
<proteinExistence type="inferred from homology"/>
<comment type="similarity">
    <text evidence="1">Belongs to the enoyl-CoA hydratase/isomerase family.</text>
</comment>
<evidence type="ECO:0000313" key="5">
    <source>
        <dbReference type="Proteomes" id="UP001500928"/>
    </source>
</evidence>
<reference evidence="5" key="1">
    <citation type="journal article" date="2019" name="Int. J. Syst. Evol. Microbiol.">
        <title>The Global Catalogue of Microorganisms (GCM) 10K type strain sequencing project: providing services to taxonomists for standard genome sequencing and annotation.</title>
        <authorList>
            <consortium name="The Broad Institute Genomics Platform"/>
            <consortium name="The Broad Institute Genome Sequencing Center for Infectious Disease"/>
            <person name="Wu L."/>
            <person name="Ma J."/>
        </authorList>
    </citation>
    <scope>NUCLEOTIDE SEQUENCE [LARGE SCALE GENOMIC DNA]</scope>
    <source>
        <strain evidence="5">JCM 17979</strain>
    </source>
</reference>
<dbReference type="Proteomes" id="UP001500928">
    <property type="component" value="Unassembled WGS sequence"/>
</dbReference>
<evidence type="ECO:0000313" key="4">
    <source>
        <dbReference type="EMBL" id="GAA4776065.1"/>
    </source>
</evidence>
<dbReference type="InterPro" id="IPR001753">
    <property type="entry name" value="Enoyl-CoA_hydra/iso"/>
</dbReference>
<dbReference type="RefSeq" id="WP_345410900.1">
    <property type="nucleotide sequence ID" value="NZ_BAABHO010000003.1"/>
</dbReference>
<evidence type="ECO:0000256" key="1">
    <source>
        <dbReference type="ARBA" id="ARBA00005254"/>
    </source>
</evidence>
<name>A0ABP9A7Y1_9PSEU</name>
<evidence type="ECO:0000256" key="2">
    <source>
        <dbReference type="ARBA" id="ARBA00023098"/>
    </source>
</evidence>
<dbReference type="SUPFAM" id="SSF52096">
    <property type="entry name" value="ClpP/crotonase"/>
    <property type="match status" value="1"/>
</dbReference>
<keyword evidence="3" id="KW-0456">Lyase</keyword>
<sequence>MPESPVLTRLEGPPGHAVGNVVLNRPQARNAITVALADGLHDALVDLAGRARVVVVRGAGGHFCAGGDTDEVTRLAAEGPDALRRLFTAFHRACSVVATLPVPVVAAVEGSAAAGGFELVQAADVVVVRDDAVLADNHARLGQVPAGGGSQRLPRALGAQRALTHILLGERLTGAEAVGLGLAWRSAPAEGFEALVTEVVERLLRTDPGATARTKRLVHEGLRLPLEDGLARETDVVLEHLADPAVAARLEAFRRR</sequence>
<accession>A0ABP9A7Y1</accession>
<organism evidence="4 5">
    <name type="scientific">Actinomycetospora chlora</name>
    <dbReference type="NCBI Taxonomy" id="663608"/>
    <lineage>
        <taxon>Bacteria</taxon>
        <taxon>Bacillati</taxon>
        <taxon>Actinomycetota</taxon>
        <taxon>Actinomycetes</taxon>
        <taxon>Pseudonocardiales</taxon>
        <taxon>Pseudonocardiaceae</taxon>
        <taxon>Actinomycetospora</taxon>
    </lineage>
</organism>
<dbReference type="CDD" id="cd06558">
    <property type="entry name" value="crotonase-like"/>
    <property type="match status" value="1"/>
</dbReference>
<dbReference type="EMBL" id="BAABHO010000003">
    <property type="protein sequence ID" value="GAA4776065.1"/>
    <property type="molecule type" value="Genomic_DNA"/>
</dbReference>
<keyword evidence="5" id="KW-1185">Reference proteome</keyword>
<dbReference type="Pfam" id="PF00378">
    <property type="entry name" value="ECH_1"/>
    <property type="match status" value="1"/>
</dbReference>
<gene>
    <name evidence="4" type="ORF">GCM10023200_05930</name>
</gene>
<keyword evidence="2" id="KW-0443">Lipid metabolism</keyword>
<dbReference type="PANTHER" id="PTHR11941">
    <property type="entry name" value="ENOYL-COA HYDRATASE-RELATED"/>
    <property type="match status" value="1"/>
</dbReference>
<evidence type="ECO:0000256" key="3">
    <source>
        <dbReference type="ARBA" id="ARBA00023239"/>
    </source>
</evidence>
<dbReference type="PANTHER" id="PTHR11941:SF169">
    <property type="entry name" value="(7AS)-7A-METHYL-1,5-DIOXO-2,3,5,6,7,7A-HEXAHYDRO-1H-INDENE-CARBOXYL-COA HYDROLASE"/>
    <property type="match status" value="1"/>
</dbReference>
<protein>
    <submittedName>
        <fullName evidence="4">Enoyl-CoA hydratase/isomerase family protein</fullName>
    </submittedName>
</protein>
<dbReference type="InterPro" id="IPR029045">
    <property type="entry name" value="ClpP/crotonase-like_dom_sf"/>
</dbReference>
<comment type="caution">
    <text evidence="4">The sequence shown here is derived from an EMBL/GenBank/DDBJ whole genome shotgun (WGS) entry which is preliminary data.</text>
</comment>